<reference evidence="2" key="1">
    <citation type="submission" date="2018-02" db="EMBL/GenBank/DDBJ databases">
        <title>Rhizophora mucronata_Transcriptome.</title>
        <authorList>
            <person name="Meera S.P."/>
            <person name="Sreeshan A."/>
            <person name="Augustine A."/>
        </authorList>
    </citation>
    <scope>NUCLEOTIDE SEQUENCE</scope>
    <source>
        <tissue evidence="2">Leaf</tissue>
    </source>
</reference>
<proteinExistence type="predicted"/>
<feature type="region of interest" description="Disordered" evidence="1">
    <location>
        <begin position="42"/>
        <end position="82"/>
    </location>
</feature>
<sequence length="82" mass="8986">MRTGLPSYSASPQPQRMDIGRLQPRFKAPAVRIRSVVPVCSALPPREMPSSGQEGVLPKQNAEDKKPEDISKASSELGKLRM</sequence>
<dbReference type="AlphaFoldDB" id="A0A2P2NHV1"/>
<evidence type="ECO:0000256" key="1">
    <source>
        <dbReference type="SAM" id="MobiDB-lite"/>
    </source>
</evidence>
<organism evidence="2">
    <name type="scientific">Rhizophora mucronata</name>
    <name type="common">Asiatic mangrove</name>
    <dbReference type="NCBI Taxonomy" id="61149"/>
    <lineage>
        <taxon>Eukaryota</taxon>
        <taxon>Viridiplantae</taxon>
        <taxon>Streptophyta</taxon>
        <taxon>Embryophyta</taxon>
        <taxon>Tracheophyta</taxon>
        <taxon>Spermatophyta</taxon>
        <taxon>Magnoliopsida</taxon>
        <taxon>eudicotyledons</taxon>
        <taxon>Gunneridae</taxon>
        <taxon>Pentapetalae</taxon>
        <taxon>rosids</taxon>
        <taxon>fabids</taxon>
        <taxon>Malpighiales</taxon>
        <taxon>Rhizophoraceae</taxon>
        <taxon>Rhizophora</taxon>
    </lineage>
</organism>
<dbReference type="EMBL" id="GGEC01061581">
    <property type="protein sequence ID" value="MBX42065.1"/>
    <property type="molecule type" value="Transcribed_RNA"/>
</dbReference>
<protein>
    <submittedName>
        <fullName evidence="2">Uncharacterized protein MANES_09G158800</fullName>
    </submittedName>
</protein>
<accession>A0A2P2NHV1</accession>
<name>A0A2P2NHV1_RHIMU</name>
<evidence type="ECO:0000313" key="2">
    <source>
        <dbReference type="EMBL" id="MBX42065.1"/>
    </source>
</evidence>
<feature type="compositionally biased region" description="Basic and acidic residues" evidence="1">
    <location>
        <begin position="61"/>
        <end position="71"/>
    </location>
</feature>